<dbReference type="AlphaFoldDB" id="A0A9D4M3W1"/>
<evidence type="ECO:0000313" key="2">
    <source>
        <dbReference type="Proteomes" id="UP000828390"/>
    </source>
</evidence>
<dbReference type="EMBL" id="JAIWYP010000002">
    <property type="protein sequence ID" value="KAH3869239.1"/>
    <property type="molecule type" value="Genomic_DNA"/>
</dbReference>
<reference evidence="1" key="1">
    <citation type="journal article" date="2019" name="bioRxiv">
        <title>The Genome of the Zebra Mussel, Dreissena polymorpha: A Resource for Invasive Species Research.</title>
        <authorList>
            <person name="McCartney M.A."/>
            <person name="Auch B."/>
            <person name="Kono T."/>
            <person name="Mallez S."/>
            <person name="Zhang Y."/>
            <person name="Obille A."/>
            <person name="Becker A."/>
            <person name="Abrahante J.E."/>
            <person name="Garbe J."/>
            <person name="Badalamenti J.P."/>
            <person name="Herman A."/>
            <person name="Mangelson H."/>
            <person name="Liachko I."/>
            <person name="Sullivan S."/>
            <person name="Sone E.D."/>
            <person name="Koren S."/>
            <person name="Silverstein K.A.T."/>
            <person name="Beckman K.B."/>
            <person name="Gohl D.M."/>
        </authorList>
    </citation>
    <scope>NUCLEOTIDE SEQUENCE</scope>
    <source>
        <strain evidence="1">Duluth1</strain>
        <tissue evidence="1">Whole animal</tissue>
    </source>
</reference>
<sequence length="180" mass="19631">MTRNSFSPKAFGVLQNVGGRRGNSIFTASITIPDEPLMVAIQGQDKSSPTKHTFRRLNPILITPVTLRLFIPPLTGVTLWANETLDIPFTVQNAGAVDQDIDVRIEDDQDFALEPKIYSFSIQPGMSATKHFIIKGGLKAGVTTTVTINAKPFVLGSTSFQSGQFDIRRLTVMEHAVEGA</sequence>
<gene>
    <name evidence="1" type="ORF">DPMN_032402</name>
</gene>
<reference evidence="1" key="2">
    <citation type="submission" date="2020-11" db="EMBL/GenBank/DDBJ databases">
        <authorList>
            <person name="McCartney M.A."/>
            <person name="Auch B."/>
            <person name="Kono T."/>
            <person name="Mallez S."/>
            <person name="Becker A."/>
            <person name="Gohl D.M."/>
            <person name="Silverstein K.A.T."/>
            <person name="Koren S."/>
            <person name="Bechman K.B."/>
            <person name="Herman A."/>
            <person name="Abrahante J.E."/>
            <person name="Garbe J."/>
        </authorList>
    </citation>
    <scope>NUCLEOTIDE SEQUENCE</scope>
    <source>
        <strain evidence="1">Duluth1</strain>
        <tissue evidence="1">Whole animal</tissue>
    </source>
</reference>
<proteinExistence type="predicted"/>
<protein>
    <submittedName>
        <fullName evidence="1">Uncharacterized protein</fullName>
    </submittedName>
</protein>
<dbReference type="OrthoDB" id="6151614at2759"/>
<comment type="caution">
    <text evidence="1">The sequence shown here is derived from an EMBL/GenBank/DDBJ whole genome shotgun (WGS) entry which is preliminary data.</text>
</comment>
<dbReference type="Proteomes" id="UP000828390">
    <property type="component" value="Unassembled WGS sequence"/>
</dbReference>
<accession>A0A9D4M3W1</accession>
<evidence type="ECO:0000313" key="1">
    <source>
        <dbReference type="EMBL" id="KAH3869239.1"/>
    </source>
</evidence>
<organism evidence="1 2">
    <name type="scientific">Dreissena polymorpha</name>
    <name type="common">Zebra mussel</name>
    <name type="synonym">Mytilus polymorpha</name>
    <dbReference type="NCBI Taxonomy" id="45954"/>
    <lineage>
        <taxon>Eukaryota</taxon>
        <taxon>Metazoa</taxon>
        <taxon>Spiralia</taxon>
        <taxon>Lophotrochozoa</taxon>
        <taxon>Mollusca</taxon>
        <taxon>Bivalvia</taxon>
        <taxon>Autobranchia</taxon>
        <taxon>Heteroconchia</taxon>
        <taxon>Euheterodonta</taxon>
        <taxon>Imparidentia</taxon>
        <taxon>Neoheterodontei</taxon>
        <taxon>Myida</taxon>
        <taxon>Dreissenoidea</taxon>
        <taxon>Dreissenidae</taxon>
        <taxon>Dreissena</taxon>
    </lineage>
</organism>
<keyword evidence="2" id="KW-1185">Reference proteome</keyword>
<name>A0A9D4M3W1_DREPO</name>